<evidence type="ECO:0000256" key="1">
    <source>
        <dbReference type="SAM" id="MobiDB-lite"/>
    </source>
</evidence>
<feature type="compositionally biased region" description="Basic and acidic residues" evidence="1">
    <location>
        <begin position="53"/>
        <end position="68"/>
    </location>
</feature>
<proteinExistence type="predicted"/>
<feature type="compositionally biased region" description="Polar residues" evidence="1">
    <location>
        <begin position="73"/>
        <end position="83"/>
    </location>
</feature>
<dbReference type="Proteomes" id="UP000314294">
    <property type="component" value="Unassembled WGS sequence"/>
</dbReference>
<evidence type="ECO:0000313" key="3">
    <source>
        <dbReference type="Proteomes" id="UP000314294"/>
    </source>
</evidence>
<feature type="region of interest" description="Disordered" evidence="1">
    <location>
        <begin position="1"/>
        <end position="22"/>
    </location>
</feature>
<feature type="region of interest" description="Disordered" evidence="1">
    <location>
        <begin position="35"/>
        <end position="83"/>
    </location>
</feature>
<accession>A0A4Z2GRF1</accession>
<sequence length="83" mass="9151">MDLGDGFRKENVDTSSFVSSDSSWMSFDLSTDLTSLGSDQVATPPAAPGGWRPFEDRHPRKSSSEPRHRQAAWTETSFLGSDE</sequence>
<name>A0A4Z2GRF1_9TELE</name>
<dbReference type="AlphaFoldDB" id="A0A4Z2GRF1"/>
<feature type="compositionally biased region" description="Basic and acidic residues" evidence="1">
    <location>
        <begin position="1"/>
        <end position="12"/>
    </location>
</feature>
<comment type="caution">
    <text evidence="2">The sequence shown here is derived from an EMBL/GenBank/DDBJ whole genome shotgun (WGS) entry which is preliminary data.</text>
</comment>
<evidence type="ECO:0000313" key="2">
    <source>
        <dbReference type="EMBL" id="TNN55695.1"/>
    </source>
</evidence>
<organism evidence="2 3">
    <name type="scientific">Liparis tanakae</name>
    <name type="common">Tanaka's snailfish</name>
    <dbReference type="NCBI Taxonomy" id="230148"/>
    <lineage>
        <taxon>Eukaryota</taxon>
        <taxon>Metazoa</taxon>
        <taxon>Chordata</taxon>
        <taxon>Craniata</taxon>
        <taxon>Vertebrata</taxon>
        <taxon>Euteleostomi</taxon>
        <taxon>Actinopterygii</taxon>
        <taxon>Neopterygii</taxon>
        <taxon>Teleostei</taxon>
        <taxon>Neoteleostei</taxon>
        <taxon>Acanthomorphata</taxon>
        <taxon>Eupercaria</taxon>
        <taxon>Perciformes</taxon>
        <taxon>Cottioidei</taxon>
        <taxon>Cottales</taxon>
        <taxon>Liparidae</taxon>
        <taxon>Liparis</taxon>
    </lineage>
</organism>
<gene>
    <name evidence="2" type="ORF">EYF80_034060</name>
</gene>
<keyword evidence="3" id="KW-1185">Reference proteome</keyword>
<protein>
    <submittedName>
        <fullName evidence="2">Uncharacterized protein</fullName>
    </submittedName>
</protein>
<reference evidence="2 3" key="1">
    <citation type="submission" date="2019-03" db="EMBL/GenBank/DDBJ databases">
        <title>First draft genome of Liparis tanakae, snailfish: a comprehensive survey of snailfish specific genes.</title>
        <authorList>
            <person name="Kim W."/>
            <person name="Song I."/>
            <person name="Jeong J.-H."/>
            <person name="Kim D."/>
            <person name="Kim S."/>
            <person name="Ryu S."/>
            <person name="Song J.Y."/>
            <person name="Lee S.K."/>
        </authorList>
    </citation>
    <scope>NUCLEOTIDE SEQUENCE [LARGE SCALE GENOMIC DNA]</scope>
    <source>
        <tissue evidence="2">Muscle</tissue>
    </source>
</reference>
<dbReference type="EMBL" id="SRLO01000448">
    <property type="protein sequence ID" value="TNN55695.1"/>
    <property type="molecule type" value="Genomic_DNA"/>
</dbReference>